<dbReference type="Proteomes" id="UP000032233">
    <property type="component" value="Unassembled WGS sequence"/>
</dbReference>
<keyword evidence="3" id="KW-1185">Reference proteome</keyword>
<proteinExistence type="predicted"/>
<dbReference type="InParanoid" id="A0A0D2IY86"/>
<reference evidence="2 3" key="1">
    <citation type="submission" date="2013-11" db="EMBL/GenBank/DDBJ databases">
        <title>Metagenomic analysis of a methanogenic consortium involved in long chain n-alkane degradation.</title>
        <authorList>
            <person name="Davidova I.A."/>
            <person name="Callaghan A.V."/>
            <person name="Wawrik B."/>
            <person name="Pruitt S."/>
            <person name="Marks C."/>
            <person name="Duncan K.E."/>
            <person name="Suflita J.M."/>
        </authorList>
    </citation>
    <scope>NUCLEOTIDE SEQUENCE [LARGE SCALE GENOMIC DNA]</scope>
    <source>
        <strain evidence="2 3">SPR</strain>
    </source>
</reference>
<organism evidence="2 3">
    <name type="scientific">Dethiosulfatarculus sandiegensis</name>
    <dbReference type="NCBI Taxonomy" id="1429043"/>
    <lineage>
        <taxon>Bacteria</taxon>
        <taxon>Pseudomonadati</taxon>
        <taxon>Thermodesulfobacteriota</taxon>
        <taxon>Desulfarculia</taxon>
        <taxon>Desulfarculales</taxon>
        <taxon>Desulfarculaceae</taxon>
        <taxon>Dethiosulfatarculus</taxon>
    </lineage>
</organism>
<protein>
    <submittedName>
        <fullName evidence="2">Uncharacterized protein</fullName>
    </submittedName>
</protein>
<accession>A0A0D2IY86</accession>
<evidence type="ECO:0000256" key="1">
    <source>
        <dbReference type="SAM" id="MobiDB-lite"/>
    </source>
</evidence>
<name>A0A0D2IY86_9BACT</name>
<evidence type="ECO:0000313" key="2">
    <source>
        <dbReference type="EMBL" id="KIX10984.1"/>
    </source>
</evidence>
<sequence>MNLFERLSAFTKPSQKLHTKSEAIKTGSEQAEGILFVSYTVQGMVIISTPFPDQNHTSKILTRDQFKKAPAPARE</sequence>
<dbReference type="EMBL" id="AZAC01000078">
    <property type="protein sequence ID" value="KIX10984.1"/>
    <property type="molecule type" value="Genomic_DNA"/>
</dbReference>
<dbReference type="AlphaFoldDB" id="A0A0D2IY86"/>
<feature type="compositionally biased region" description="Basic and acidic residues" evidence="1">
    <location>
        <begin position="61"/>
        <end position="75"/>
    </location>
</feature>
<comment type="caution">
    <text evidence="2">The sequence shown here is derived from an EMBL/GenBank/DDBJ whole genome shotgun (WGS) entry which is preliminary data.</text>
</comment>
<evidence type="ECO:0000313" key="3">
    <source>
        <dbReference type="Proteomes" id="UP000032233"/>
    </source>
</evidence>
<gene>
    <name evidence="2" type="ORF">X474_26805</name>
</gene>
<feature type="region of interest" description="Disordered" evidence="1">
    <location>
        <begin position="54"/>
        <end position="75"/>
    </location>
</feature>